<dbReference type="Proteomes" id="UP000178089">
    <property type="component" value="Unassembled WGS sequence"/>
</dbReference>
<dbReference type="InterPro" id="IPR001173">
    <property type="entry name" value="Glyco_trans_2-like"/>
</dbReference>
<accession>A0A1G2N082</accession>
<dbReference type="STRING" id="1802315.A3F51_00080"/>
<sequence>MIIRTKNEGEIFKKVLEVLRGQTFQDFEVVIVDDNSYDGTDLLVSEFFPAGRYRLIKIPLGEFSHPYSCNLGAADSQGDYLVYINGHSIPVSASWLADGLKNFKDKRIAGVFAYTLARLDANNIECILYNSYTKFFHSKRKEYFSARMGLLGTTNAIIRKDLWTQYRFDESYKMGGEDRDWGAYWTKRGYSVVQDPAFRTFHSHNLSITGLVRQYFKWLLKHKSHKHIQ</sequence>
<dbReference type="Pfam" id="PF00535">
    <property type="entry name" value="Glycos_transf_2"/>
    <property type="match status" value="1"/>
</dbReference>
<comment type="caution">
    <text evidence="2">The sequence shown here is derived from an EMBL/GenBank/DDBJ whole genome shotgun (WGS) entry which is preliminary data.</text>
</comment>
<protein>
    <recommendedName>
        <fullName evidence="1">Glycosyltransferase 2-like domain-containing protein</fullName>
    </recommendedName>
</protein>
<evidence type="ECO:0000313" key="3">
    <source>
        <dbReference type="Proteomes" id="UP000178089"/>
    </source>
</evidence>
<dbReference type="SUPFAM" id="SSF53448">
    <property type="entry name" value="Nucleotide-diphospho-sugar transferases"/>
    <property type="match status" value="1"/>
</dbReference>
<name>A0A1G2N082_9BACT</name>
<reference evidence="2 3" key="1">
    <citation type="journal article" date="2016" name="Nat. Commun.">
        <title>Thousands of microbial genomes shed light on interconnected biogeochemical processes in an aquifer system.</title>
        <authorList>
            <person name="Anantharaman K."/>
            <person name="Brown C.T."/>
            <person name="Hug L.A."/>
            <person name="Sharon I."/>
            <person name="Castelle C.J."/>
            <person name="Probst A.J."/>
            <person name="Thomas B.C."/>
            <person name="Singh A."/>
            <person name="Wilkins M.J."/>
            <person name="Karaoz U."/>
            <person name="Brodie E.L."/>
            <person name="Williams K.H."/>
            <person name="Hubbard S.S."/>
            <person name="Banfield J.F."/>
        </authorList>
    </citation>
    <scope>NUCLEOTIDE SEQUENCE [LARGE SCALE GENOMIC DNA]</scope>
</reference>
<dbReference type="PANTHER" id="PTHR43685:SF2">
    <property type="entry name" value="GLYCOSYLTRANSFERASE 2-LIKE DOMAIN-CONTAINING PROTEIN"/>
    <property type="match status" value="1"/>
</dbReference>
<organism evidence="2 3">
    <name type="scientific">Candidatus Taylorbacteria bacterium RIFCSPHIGHO2_12_FULL_45_16</name>
    <dbReference type="NCBI Taxonomy" id="1802315"/>
    <lineage>
        <taxon>Bacteria</taxon>
        <taxon>Candidatus Tayloriibacteriota</taxon>
    </lineage>
</organism>
<gene>
    <name evidence="2" type="ORF">A3F51_00080</name>
</gene>
<dbReference type="PANTHER" id="PTHR43685">
    <property type="entry name" value="GLYCOSYLTRANSFERASE"/>
    <property type="match status" value="1"/>
</dbReference>
<dbReference type="EMBL" id="MHRT01000004">
    <property type="protein sequence ID" value="OHA29423.1"/>
    <property type="molecule type" value="Genomic_DNA"/>
</dbReference>
<dbReference type="AlphaFoldDB" id="A0A1G2N082"/>
<feature type="domain" description="Glycosyltransferase 2-like" evidence="1">
    <location>
        <begin position="2"/>
        <end position="160"/>
    </location>
</feature>
<proteinExistence type="predicted"/>
<dbReference type="Gene3D" id="3.90.550.10">
    <property type="entry name" value="Spore Coat Polysaccharide Biosynthesis Protein SpsA, Chain A"/>
    <property type="match status" value="1"/>
</dbReference>
<dbReference type="InterPro" id="IPR050834">
    <property type="entry name" value="Glycosyltransf_2"/>
</dbReference>
<evidence type="ECO:0000313" key="2">
    <source>
        <dbReference type="EMBL" id="OHA29423.1"/>
    </source>
</evidence>
<evidence type="ECO:0000259" key="1">
    <source>
        <dbReference type="Pfam" id="PF00535"/>
    </source>
</evidence>
<dbReference type="InterPro" id="IPR029044">
    <property type="entry name" value="Nucleotide-diphossugar_trans"/>
</dbReference>